<accession>A0A061AUE5</accession>
<comment type="function">
    <text evidence="1">Component of the MICOS complex, a large protein complex of the mitochondrial inner membrane that plays crucial roles in the maintenance of crista junctions, inner membrane architecture, and formation of contact sites to the outer membrane.</text>
</comment>
<dbReference type="InterPro" id="IPR019166">
    <property type="entry name" value="MIC26/MIC27"/>
</dbReference>
<dbReference type="GO" id="GO:0061617">
    <property type="term" value="C:MICOS complex"/>
    <property type="evidence" value="ECO:0007669"/>
    <property type="project" value="UniProtKB-UniRule"/>
</dbReference>
<proteinExistence type="predicted"/>
<dbReference type="OMA" id="QMIFNES"/>
<dbReference type="Proteomes" id="UP000189513">
    <property type="component" value="Unassembled WGS sequence"/>
</dbReference>
<sequence length="217" mass="24012">MPQRKFYEDEDAVTPLPGTVVAATETEIETLGPNKLINGTSVRSPSFIEAKIENIRKSFNSAYLSTNAKVDELTKKYHAKEQSFSTTLANLHNKDEDLVPASAYILVATLSGSILTRRSNFVFKAIAPLVLGLSAFKYTLPHTFANMTSFAHKAEHTALPALAKKQDQLVKDAEGLLVKTETQTEEAKKHVDSFVKNLKAQIKKYSGLKIDEEVTKK</sequence>
<protein>
    <recommendedName>
        <fullName evidence="1">MICOS complex subunit</fullName>
    </recommendedName>
</protein>
<dbReference type="EMBL" id="MPUK01000005">
    <property type="protein sequence ID" value="ONH67041.1"/>
    <property type="molecule type" value="Genomic_DNA"/>
</dbReference>
<name>A0A061AUE5_CYBFA</name>
<comment type="subcellular location">
    <subcellularLocation>
        <location evidence="1">Mitochondrion inner membrane</location>
    </subcellularLocation>
</comment>
<keyword evidence="1" id="KW-0472">Membrane</keyword>
<organism evidence="2">
    <name type="scientific">Cyberlindnera fabianii</name>
    <name type="common">Yeast</name>
    <name type="synonym">Hansenula fabianii</name>
    <dbReference type="NCBI Taxonomy" id="36022"/>
    <lineage>
        <taxon>Eukaryota</taxon>
        <taxon>Fungi</taxon>
        <taxon>Dikarya</taxon>
        <taxon>Ascomycota</taxon>
        <taxon>Saccharomycotina</taxon>
        <taxon>Saccharomycetes</taxon>
        <taxon>Phaffomycetales</taxon>
        <taxon>Phaffomycetaceae</taxon>
        <taxon>Cyberlindnera</taxon>
    </lineage>
</organism>
<dbReference type="VEuPathDB" id="FungiDB:BON22_3055"/>
<comment type="subunit">
    <text evidence="1">Component of the mitochondrial contact site and cristae organizing system (MICOS) complex.</text>
</comment>
<dbReference type="GO" id="GO:0042407">
    <property type="term" value="P:cristae formation"/>
    <property type="evidence" value="ECO:0007669"/>
    <property type="project" value="InterPro"/>
</dbReference>
<dbReference type="GO" id="GO:0044284">
    <property type="term" value="C:mitochondrial crista junction"/>
    <property type="evidence" value="ECO:0007669"/>
    <property type="project" value="TreeGrafter"/>
</dbReference>
<reference evidence="3" key="3">
    <citation type="submission" date="2017-01" db="EMBL/GenBank/DDBJ databases">
        <authorList>
            <person name="Mah S.A."/>
            <person name="Swanson W.J."/>
            <person name="Moy G.W."/>
            <person name="Vacquier V.D."/>
        </authorList>
    </citation>
    <scope>NUCLEOTIDE SEQUENCE [LARGE SCALE GENOMIC DNA]</scope>
    <source>
        <strain evidence="3">65</strain>
    </source>
</reference>
<dbReference type="AlphaFoldDB" id="A0A061AUE5"/>
<keyword evidence="1" id="KW-0999">Mitochondrion inner membrane</keyword>
<gene>
    <name evidence="3" type="ORF">BON22_3055</name>
    <name evidence="2" type="ORF">CYFA0S_06e03752g</name>
</gene>
<dbReference type="STRING" id="36022.A0A061AUE5"/>
<dbReference type="Pfam" id="PF09769">
    <property type="entry name" value="ApoO"/>
    <property type="match status" value="1"/>
</dbReference>
<dbReference type="PANTHER" id="PTHR28268:SF1">
    <property type="entry name" value="MICOS SUBUNIT MIC26"/>
    <property type="match status" value="1"/>
</dbReference>
<evidence type="ECO:0000313" key="3">
    <source>
        <dbReference type="EMBL" id="ONH67041.1"/>
    </source>
</evidence>
<evidence type="ECO:0000313" key="4">
    <source>
        <dbReference type="Proteomes" id="UP000189513"/>
    </source>
</evidence>
<reference evidence="4" key="2">
    <citation type="journal article" date="2017" name="Genome Announc.">
        <title>Genome sequences of Cyberlindnera fabianii 65, Pichia kudriavzevii 129, and Saccharomyces cerevisiae 131 isolated from fermented masau fruits in Zimbabwe.</title>
        <authorList>
            <person name="van Rijswijck I.M.H."/>
            <person name="Derks M.F.L."/>
            <person name="Abee T."/>
            <person name="de Ridder D."/>
            <person name="Smid E.J."/>
        </authorList>
    </citation>
    <scope>NUCLEOTIDE SEQUENCE [LARGE SCALE GENOMIC DNA]</scope>
    <source>
        <strain evidence="4">65</strain>
    </source>
</reference>
<evidence type="ECO:0000256" key="1">
    <source>
        <dbReference type="RuleBase" id="RU363021"/>
    </source>
</evidence>
<evidence type="ECO:0000313" key="2">
    <source>
        <dbReference type="EMBL" id="CDR41199.1"/>
    </source>
</evidence>
<keyword evidence="1" id="KW-0496">Mitochondrion</keyword>
<dbReference type="PANTHER" id="PTHR28268">
    <property type="entry name" value="MICOS SUBUNIT MIC26"/>
    <property type="match status" value="1"/>
</dbReference>
<keyword evidence="4" id="KW-1185">Reference proteome</keyword>
<dbReference type="InterPro" id="IPR033181">
    <property type="entry name" value="Mic26_fungi"/>
</dbReference>
<reference evidence="2" key="1">
    <citation type="journal article" date="2014" name="Genome Announc.">
        <title>Genome sequence of the yeast Cyberlindnera fabianii (Hansenula fabianii).</title>
        <authorList>
            <person name="Freel K.C."/>
            <person name="Sarilar V."/>
            <person name="Neuveglise C."/>
            <person name="Devillers H."/>
            <person name="Friedrich A."/>
            <person name="Schacherer J."/>
        </authorList>
    </citation>
    <scope>NUCLEOTIDE SEQUENCE</scope>
    <source>
        <strain evidence="2">YJS4271</strain>
    </source>
</reference>
<dbReference type="OrthoDB" id="2399148at2759"/>
<dbReference type="EMBL" id="LK052891">
    <property type="protein sequence ID" value="CDR41199.1"/>
    <property type="molecule type" value="Genomic_DNA"/>
</dbReference>